<accession>A0A9X1JW51</accession>
<evidence type="ECO:0000313" key="1">
    <source>
        <dbReference type="EMBL" id="MBW2938480.1"/>
    </source>
</evidence>
<protein>
    <submittedName>
        <fullName evidence="1">DUF1800 domain-containing protein</fullName>
    </submittedName>
</protein>
<dbReference type="Pfam" id="PF08811">
    <property type="entry name" value="DUF1800"/>
    <property type="match status" value="1"/>
</dbReference>
<dbReference type="AlphaFoldDB" id="A0A9X1JW51"/>
<evidence type="ECO:0000313" key="2">
    <source>
        <dbReference type="Proteomes" id="UP001138686"/>
    </source>
</evidence>
<dbReference type="EMBL" id="JAHWDP010000004">
    <property type="protein sequence ID" value="MBW2938480.1"/>
    <property type="molecule type" value="Genomic_DNA"/>
</dbReference>
<proteinExistence type="predicted"/>
<organism evidence="1 2">
    <name type="scientific">Halomarinibacterium sedimenti</name>
    <dbReference type="NCBI Taxonomy" id="2857106"/>
    <lineage>
        <taxon>Bacteria</taxon>
        <taxon>Pseudomonadati</taxon>
        <taxon>Bacteroidota</taxon>
        <taxon>Flavobacteriia</taxon>
        <taxon>Flavobacteriales</taxon>
        <taxon>Flavobacteriaceae</taxon>
        <taxon>Halomarinibacterium</taxon>
    </lineage>
</organism>
<gene>
    <name evidence="1" type="ORF">KXJ69_10200</name>
</gene>
<name>A0A9X1JW51_9FLAO</name>
<keyword evidence="2" id="KW-1185">Reference proteome</keyword>
<dbReference type="Proteomes" id="UP001138686">
    <property type="component" value="Unassembled WGS sequence"/>
</dbReference>
<dbReference type="InterPro" id="IPR014917">
    <property type="entry name" value="DUF1800"/>
</dbReference>
<dbReference type="RefSeq" id="WP_219053010.1">
    <property type="nucleotide sequence ID" value="NZ_JAHWDP010000004.1"/>
</dbReference>
<comment type="caution">
    <text evidence="1">The sequence shown here is derived from an EMBL/GenBank/DDBJ whole genome shotgun (WGS) entry which is preliminary data.</text>
</comment>
<sequence>METLTSASCNTATLTPYIPSGPNPWTFSKVQHAYRRVGFGASPSTIDNGLSQTPNDLIDTLVDGAATLPATPAPFWGYYAVSDFGNFETENEQYILEWRVLTGNNFITQELRGRLTEFWLNHFVTELDTYFYAPYLFQYYKVCETHALGNFKDFVREIGITPAMLLYLNGFENTNVEPNENYARELYELFTLGEGNGYTETDIVETSKALTGYNHTTEPGAPLYFDPSTFVDGDKTIFGQTGNWGYDDVIDILFQERGALIAPFICRKLYQYFVSPDVDATIEANIIQPLAQTLINNNFELVPVLKQLFKSEHFFDERALGVVIKSPFDLIFNFVNESEFPYNDELMEAFLYFAGTLGQGLYQPPNVAGWQRDEDWISTSTLTGRWQLFEAYLGTLFGNGQEETFREFARDLSNDSIDPEFITRVIVDYLNAKELFTASDYDIATDIFKWEVPQNYYDEGLWNLDWESAPYQVYLLLVHIATIPEFQLK</sequence>
<reference evidence="1" key="1">
    <citation type="submission" date="2021-07" db="EMBL/GenBank/DDBJ databases">
        <title>Aureisphaera sp. CAU 1614 isolated from sea sediment.</title>
        <authorList>
            <person name="Kim W."/>
        </authorList>
    </citation>
    <scope>NUCLEOTIDE SEQUENCE</scope>
    <source>
        <strain evidence="1">CAU 1614</strain>
    </source>
</reference>